<evidence type="ECO:0000259" key="2">
    <source>
        <dbReference type="Pfam" id="PF01970"/>
    </source>
</evidence>
<feature type="transmembrane region" description="Helical" evidence="1">
    <location>
        <begin position="195"/>
        <end position="216"/>
    </location>
</feature>
<feature type="transmembrane region" description="Helical" evidence="1">
    <location>
        <begin position="318"/>
        <end position="341"/>
    </location>
</feature>
<accession>A0A1G5S2W5</accession>
<organism evidence="3 4">
    <name type="scientific">Acidaminobacter hydrogenoformans DSM 2784</name>
    <dbReference type="NCBI Taxonomy" id="1120920"/>
    <lineage>
        <taxon>Bacteria</taxon>
        <taxon>Bacillati</taxon>
        <taxon>Bacillota</taxon>
        <taxon>Clostridia</taxon>
        <taxon>Peptostreptococcales</taxon>
        <taxon>Acidaminobacteraceae</taxon>
        <taxon>Acidaminobacter</taxon>
    </lineage>
</organism>
<dbReference type="OrthoDB" id="9781349at2"/>
<evidence type="ECO:0000256" key="1">
    <source>
        <dbReference type="SAM" id="Phobius"/>
    </source>
</evidence>
<gene>
    <name evidence="3" type="ORF">SAMN03080599_02137</name>
</gene>
<dbReference type="Proteomes" id="UP000199208">
    <property type="component" value="Unassembled WGS sequence"/>
</dbReference>
<feature type="transmembrane region" description="Helical" evidence="1">
    <location>
        <begin position="389"/>
        <end position="407"/>
    </location>
</feature>
<dbReference type="AlphaFoldDB" id="A0A1G5S2W5"/>
<name>A0A1G5S2W5_9FIRM</name>
<dbReference type="PANTHER" id="PTHR35342">
    <property type="entry name" value="TRICARBOXYLIC TRANSPORT PROTEIN"/>
    <property type="match status" value="1"/>
</dbReference>
<feature type="domain" description="DUF112" evidence="2">
    <location>
        <begin position="16"/>
        <end position="438"/>
    </location>
</feature>
<feature type="transmembrane region" description="Helical" evidence="1">
    <location>
        <begin position="133"/>
        <end position="155"/>
    </location>
</feature>
<dbReference type="InterPro" id="IPR002823">
    <property type="entry name" value="DUF112_TM"/>
</dbReference>
<feature type="transmembrane region" description="Helical" evidence="1">
    <location>
        <begin position="6"/>
        <end position="29"/>
    </location>
</feature>
<proteinExistence type="predicted"/>
<feature type="transmembrane region" description="Helical" evidence="1">
    <location>
        <begin position="105"/>
        <end position="127"/>
    </location>
</feature>
<keyword evidence="1" id="KW-0472">Membrane</keyword>
<dbReference type="RefSeq" id="WP_092591325.1">
    <property type="nucleotide sequence ID" value="NZ_FMWL01000011.1"/>
</dbReference>
<feature type="transmembrane region" description="Helical" evidence="1">
    <location>
        <begin position="464"/>
        <end position="486"/>
    </location>
</feature>
<dbReference type="STRING" id="1120920.SAMN03080599_02137"/>
<protein>
    <submittedName>
        <fullName evidence="3">Putative tricarboxylic transport membrane protein</fullName>
    </submittedName>
</protein>
<sequence>MVLEGILAVILSPACLLVTLLGVIVGIIFGSIPGLSATMAVVLFLPMSFGLEPISGISLLMGLYIGGISGGCISAVLLKIPGTPSSISTVFDGGPMADRGEAGKAIGISILYSFIGGIISLIALIFISPYLAAITLKFTAFEYFSIALFSLTIIASMSGKSVLNGLLSGLLGMALAFVGISPIDGFMRFNFDSINLLNGFDIVAVLIGLFAVTDIIQTGANRKKLAEKGKLIQYSLTGFGISLKEFKAQFVNMMRSALIGLGIGILPGIGGSTSGLLSYSAAQNASKYPEKFGTGIIDGVIASETANNATVGGALIPLLTMGIPGSTVAAVILGGLTIHGITPGPLIFVKNGVFMYAIFTALLVANVYMLIVEYAGLKWFVKLMGIPKHILLPIVMVLCAVGAYATGNNVFDVWSIFAFGMLGVILKKLSITTTPFIIGYILSGMAEENLRRALIVSKGDLMPFITRPISALFLLVAVISVVMIVLKNKASRKATA</sequence>
<keyword evidence="4" id="KW-1185">Reference proteome</keyword>
<feature type="transmembrane region" description="Helical" evidence="1">
    <location>
        <begin position="162"/>
        <end position="183"/>
    </location>
</feature>
<dbReference type="EMBL" id="FMWL01000011">
    <property type="protein sequence ID" value="SCZ80190.1"/>
    <property type="molecule type" value="Genomic_DNA"/>
</dbReference>
<evidence type="ECO:0000313" key="3">
    <source>
        <dbReference type="EMBL" id="SCZ80190.1"/>
    </source>
</evidence>
<dbReference type="Pfam" id="PF01970">
    <property type="entry name" value="TctA"/>
    <property type="match status" value="1"/>
</dbReference>
<reference evidence="3 4" key="1">
    <citation type="submission" date="2016-10" db="EMBL/GenBank/DDBJ databases">
        <authorList>
            <person name="de Groot N.N."/>
        </authorList>
    </citation>
    <scope>NUCLEOTIDE SEQUENCE [LARGE SCALE GENOMIC DNA]</scope>
    <source>
        <strain evidence="3 4">DSM 2784</strain>
    </source>
</reference>
<dbReference type="PANTHER" id="PTHR35342:SF5">
    <property type="entry name" value="TRICARBOXYLIC TRANSPORT PROTEIN"/>
    <property type="match status" value="1"/>
</dbReference>
<keyword evidence="1" id="KW-1133">Transmembrane helix</keyword>
<feature type="transmembrane region" description="Helical" evidence="1">
    <location>
        <begin position="413"/>
        <end position="443"/>
    </location>
</feature>
<feature type="transmembrane region" description="Helical" evidence="1">
    <location>
        <begin position="353"/>
        <end position="377"/>
    </location>
</feature>
<keyword evidence="1" id="KW-0812">Transmembrane</keyword>
<feature type="transmembrane region" description="Helical" evidence="1">
    <location>
        <begin position="57"/>
        <end position="78"/>
    </location>
</feature>
<evidence type="ECO:0000313" key="4">
    <source>
        <dbReference type="Proteomes" id="UP000199208"/>
    </source>
</evidence>